<dbReference type="VEuPathDB" id="VectorBase:AMAM017042"/>
<proteinExistence type="inferred from homology"/>
<dbReference type="GO" id="GO:0005634">
    <property type="term" value="C:nucleus"/>
    <property type="evidence" value="ECO:0007669"/>
    <property type="project" value="UniProtKB-SubCell"/>
</dbReference>
<comment type="similarity">
    <text evidence="2">Belongs to the SNF2/RAD54 helicase family.</text>
</comment>
<dbReference type="InterPro" id="IPR014001">
    <property type="entry name" value="Helicase_ATP-bd"/>
</dbReference>
<evidence type="ECO:0000256" key="4">
    <source>
        <dbReference type="ARBA" id="ARBA00022806"/>
    </source>
</evidence>
<evidence type="ECO:0000256" key="3">
    <source>
        <dbReference type="ARBA" id="ARBA00022741"/>
    </source>
</evidence>
<dbReference type="InterPro" id="IPR027417">
    <property type="entry name" value="P-loop_NTPase"/>
</dbReference>
<keyword evidence="4" id="KW-0378">Hydrolase</keyword>
<feature type="compositionally biased region" description="Low complexity" evidence="8">
    <location>
        <begin position="79"/>
        <end position="91"/>
    </location>
</feature>
<dbReference type="GO" id="GO:0005524">
    <property type="term" value="F:ATP binding"/>
    <property type="evidence" value="ECO:0007669"/>
    <property type="project" value="UniProtKB-KW"/>
</dbReference>
<evidence type="ECO:0000256" key="2">
    <source>
        <dbReference type="ARBA" id="ARBA00007025"/>
    </source>
</evidence>
<feature type="compositionally biased region" description="Basic and acidic residues" evidence="8">
    <location>
        <begin position="474"/>
        <end position="484"/>
    </location>
</feature>
<feature type="compositionally biased region" description="Basic and acidic residues" evidence="8">
    <location>
        <begin position="264"/>
        <end position="278"/>
    </location>
</feature>
<feature type="compositionally biased region" description="Basic residues" evidence="8">
    <location>
        <begin position="1"/>
        <end position="13"/>
    </location>
</feature>
<dbReference type="GO" id="GO:0003677">
    <property type="term" value="F:DNA binding"/>
    <property type="evidence" value="ECO:0007669"/>
    <property type="project" value="UniProtKB-KW"/>
</dbReference>
<feature type="region of interest" description="Disordered" evidence="8">
    <location>
        <begin position="264"/>
        <end position="514"/>
    </location>
</feature>
<feature type="compositionally biased region" description="Basic residues" evidence="8">
    <location>
        <begin position="346"/>
        <end position="358"/>
    </location>
</feature>
<dbReference type="InterPro" id="IPR044574">
    <property type="entry name" value="ARIP4-like"/>
</dbReference>
<feature type="compositionally biased region" description="Polar residues" evidence="8">
    <location>
        <begin position="397"/>
        <end position="407"/>
    </location>
</feature>
<comment type="subcellular location">
    <subcellularLocation>
        <location evidence="1">Nucleus</location>
    </subcellularLocation>
</comment>
<keyword evidence="4" id="KW-0347">Helicase</keyword>
<reference evidence="10" key="2">
    <citation type="submission" date="2020-05" db="UniProtKB">
        <authorList>
            <consortium name="EnsemblMetazoa"/>
        </authorList>
    </citation>
    <scope>IDENTIFICATION</scope>
    <source>
        <strain evidence="10">maculatus3</strain>
    </source>
</reference>
<evidence type="ECO:0000313" key="11">
    <source>
        <dbReference type="Proteomes" id="UP000075901"/>
    </source>
</evidence>
<dbReference type="Proteomes" id="UP000075901">
    <property type="component" value="Unassembled WGS sequence"/>
</dbReference>
<reference evidence="11" key="1">
    <citation type="submission" date="2013-09" db="EMBL/GenBank/DDBJ databases">
        <title>The Genome Sequence of Anopheles maculatus species B.</title>
        <authorList>
            <consortium name="The Broad Institute Genomics Platform"/>
            <person name="Neafsey D.E."/>
            <person name="Besansky N."/>
            <person name="Howell P."/>
            <person name="Walton C."/>
            <person name="Young S.K."/>
            <person name="Zeng Q."/>
            <person name="Gargeya S."/>
            <person name="Fitzgerald M."/>
            <person name="Haas B."/>
            <person name="Abouelleil A."/>
            <person name="Allen A.W."/>
            <person name="Alvarado L."/>
            <person name="Arachchi H.M."/>
            <person name="Berlin A.M."/>
            <person name="Chapman S.B."/>
            <person name="Gainer-Dewar J."/>
            <person name="Goldberg J."/>
            <person name="Griggs A."/>
            <person name="Gujja S."/>
            <person name="Hansen M."/>
            <person name="Howarth C."/>
            <person name="Imamovic A."/>
            <person name="Ireland A."/>
            <person name="Larimer J."/>
            <person name="McCowan C."/>
            <person name="Murphy C."/>
            <person name="Pearson M."/>
            <person name="Poon T.W."/>
            <person name="Priest M."/>
            <person name="Roberts A."/>
            <person name="Saif S."/>
            <person name="Shea T."/>
            <person name="Sisk P."/>
            <person name="Sykes S."/>
            <person name="Wortman J."/>
            <person name="Nusbaum C."/>
            <person name="Birren B."/>
        </authorList>
    </citation>
    <scope>NUCLEOTIDE SEQUENCE [LARGE SCALE GENOMIC DNA]</scope>
    <source>
        <strain evidence="11">maculatus3</strain>
    </source>
</reference>
<evidence type="ECO:0000259" key="9">
    <source>
        <dbReference type="PROSITE" id="PS51192"/>
    </source>
</evidence>
<dbReference type="GO" id="GO:0004386">
    <property type="term" value="F:helicase activity"/>
    <property type="evidence" value="ECO:0007669"/>
    <property type="project" value="UniProtKB-KW"/>
</dbReference>
<dbReference type="SUPFAM" id="SSF52540">
    <property type="entry name" value="P-loop containing nucleoside triphosphate hydrolases"/>
    <property type="match status" value="1"/>
</dbReference>
<dbReference type="InterPro" id="IPR000330">
    <property type="entry name" value="SNF2_N"/>
</dbReference>
<keyword evidence="3" id="KW-0547">Nucleotide-binding</keyword>
<dbReference type="Gene3D" id="3.40.50.10810">
    <property type="entry name" value="Tandem AAA-ATPase domain"/>
    <property type="match status" value="1"/>
</dbReference>
<protein>
    <recommendedName>
        <fullName evidence="9">Helicase ATP-binding domain-containing protein</fullName>
    </recommendedName>
</protein>
<feature type="compositionally biased region" description="Basic residues" evidence="8">
    <location>
        <begin position="485"/>
        <end position="494"/>
    </location>
</feature>
<keyword evidence="5" id="KW-0067">ATP-binding</keyword>
<evidence type="ECO:0000256" key="7">
    <source>
        <dbReference type="ARBA" id="ARBA00023242"/>
    </source>
</evidence>
<feature type="compositionally biased region" description="Basic and acidic residues" evidence="8">
    <location>
        <begin position="431"/>
        <end position="441"/>
    </location>
</feature>
<dbReference type="PROSITE" id="PS51192">
    <property type="entry name" value="HELICASE_ATP_BIND_1"/>
    <property type="match status" value="1"/>
</dbReference>
<feature type="compositionally biased region" description="Basic residues" evidence="8">
    <location>
        <begin position="462"/>
        <end position="473"/>
    </location>
</feature>
<accession>A0A182T0D3</accession>
<feature type="compositionally biased region" description="Basic and acidic residues" evidence="8">
    <location>
        <begin position="495"/>
        <end position="514"/>
    </location>
</feature>
<dbReference type="Pfam" id="PF00176">
    <property type="entry name" value="SNF2-rel_dom"/>
    <property type="match status" value="1"/>
</dbReference>
<feature type="region of interest" description="Disordered" evidence="8">
    <location>
        <begin position="193"/>
        <end position="218"/>
    </location>
</feature>
<name>A0A182T0D3_9DIPT</name>
<evidence type="ECO:0000256" key="1">
    <source>
        <dbReference type="ARBA" id="ARBA00004123"/>
    </source>
</evidence>
<dbReference type="GO" id="GO:0016887">
    <property type="term" value="F:ATP hydrolysis activity"/>
    <property type="evidence" value="ECO:0007669"/>
    <property type="project" value="InterPro"/>
</dbReference>
<dbReference type="PANTHER" id="PTHR45797:SF3">
    <property type="entry name" value="TRANSCRIPTIONAL REGULATOR ATRX HOMOLOG"/>
    <property type="match status" value="1"/>
</dbReference>
<keyword evidence="6" id="KW-0238">DNA-binding</keyword>
<dbReference type="SMART" id="SM00487">
    <property type="entry name" value="DEXDc"/>
    <property type="match status" value="1"/>
</dbReference>
<dbReference type="AlphaFoldDB" id="A0A182T0D3"/>
<organism evidence="10 11">
    <name type="scientific">Anopheles maculatus</name>
    <dbReference type="NCBI Taxonomy" id="74869"/>
    <lineage>
        <taxon>Eukaryota</taxon>
        <taxon>Metazoa</taxon>
        <taxon>Ecdysozoa</taxon>
        <taxon>Arthropoda</taxon>
        <taxon>Hexapoda</taxon>
        <taxon>Insecta</taxon>
        <taxon>Pterygota</taxon>
        <taxon>Neoptera</taxon>
        <taxon>Endopterygota</taxon>
        <taxon>Diptera</taxon>
        <taxon>Nematocera</taxon>
        <taxon>Culicoidea</taxon>
        <taxon>Culicidae</taxon>
        <taxon>Anophelinae</taxon>
        <taxon>Anopheles</taxon>
        <taxon>Anopheles maculatus group</taxon>
    </lineage>
</organism>
<keyword evidence="7" id="KW-0539">Nucleus</keyword>
<evidence type="ECO:0000256" key="6">
    <source>
        <dbReference type="ARBA" id="ARBA00023125"/>
    </source>
</evidence>
<feature type="compositionally biased region" description="Basic and acidic residues" evidence="8">
    <location>
        <begin position="315"/>
        <end position="327"/>
    </location>
</feature>
<evidence type="ECO:0000313" key="10">
    <source>
        <dbReference type="EnsemblMetazoa" id="AMAM017042-PA"/>
    </source>
</evidence>
<feature type="region of interest" description="Disordered" evidence="8">
    <location>
        <begin position="1"/>
        <end position="106"/>
    </location>
</feature>
<feature type="compositionally biased region" description="Polar residues" evidence="8">
    <location>
        <begin position="194"/>
        <end position="207"/>
    </location>
</feature>
<dbReference type="InterPro" id="IPR038718">
    <property type="entry name" value="SNF2-like_sf"/>
</dbReference>
<dbReference type="PANTHER" id="PTHR45797">
    <property type="entry name" value="RAD54-LIKE"/>
    <property type="match status" value="1"/>
</dbReference>
<dbReference type="EnsemblMetazoa" id="AMAM017042-RA">
    <property type="protein sequence ID" value="AMAM017042-PA"/>
    <property type="gene ID" value="AMAM017042"/>
</dbReference>
<sequence>MKKSSTRRDKRKQQPTVPRSQQKQDDSGADVDYENDRMQMKQDSSDTVKSSSKVKSGENPAPAGLLENGASISGGSEPAVAGVAVSTSSVVVDEESSSPARVESPALETKQTIRLVSLDKLLRPSLVGGVVKEVKRESVENKPIAKENSSTLCEKDKSVSIIELSDDSDEENIQQFVIKKILDRMEDADAVVEGTSSEAPVRSTSAKSKPANGDSAATLSTKELSIVVKRLPTDFASLKASFGLTEIRDQNNRVIEKFVSAARSDRYTRKHAAADKAKVGKAMANEEEQQQRNAVYSKKEQQQQQPQENGSEGNGKSDAEEITHNDSDSDAPIGRNRNKTSTSIPKGRKNTRSTRKKRAVSDSEEEKSTEKAASASTNGGGNSDEASEASGSDMEFTKSNTASSRNLRASERSKRAATSNMARDSDSDDDGGQKAKADFQPRKKRTRIRRNTSSSDDDEKPTKRKRGRRLQRKNKSDSDADSPNKGRKNIRKLLKKGDLEETTKNAEQEERERKQRIVERQKLYNQVYDEKPQEATTLDQLVLDFDEETKEPLLEVDKKLVKLLKPHQANGIKFMFDACFESLEQMKESKGSGCILAHCMGLGKTLQVVTLTHTLLANADLTGVERVLIVCPLSTVLNWANEYHMWMKHVKKDTAVEVYEISKYKDNVTRANKLMEWHNEGGVMIMGYDMFRNLANPTANRLRKKVRESLQTTLIDPGPELIVCDEGHLLKNEKTSLSQAVNRITTMRRIVLTGTPIQNNMKEYYCMVQFVKPKLLGTYSEYMNRFVNPITNGQYTDSTPYDIQLMRKRAHVLHKLLDGCVQRRDYSVLAPFLPPKLEFVVSIKLTPVQSTLYKVLATRYIFITYFIDHFVVFFCNVNAC</sequence>
<evidence type="ECO:0000256" key="5">
    <source>
        <dbReference type="ARBA" id="ARBA00022840"/>
    </source>
</evidence>
<feature type="compositionally biased region" description="Basic and acidic residues" evidence="8">
    <location>
        <begin position="34"/>
        <end position="46"/>
    </location>
</feature>
<feature type="domain" description="Helicase ATP-binding" evidence="9">
    <location>
        <begin position="585"/>
        <end position="774"/>
    </location>
</feature>
<keyword evidence="11" id="KW-1185">Reference proteome</keyword>
<evidence type="ECO:0000256" key="8">
    <source>
        <dbReference type="SAM" id="MobiDB-lite"/>
    </source>
</evidence>